<evidence type="ECO:0000256" key="2">
    <source>
        <dbReference type="ARBA" id="ARBA00022679"/>
    </source>
</evidence>
<dbReference type="SUPFAM" id="SSF53335">
    <property type="entry name" value="S-adenosyl-L-methionine-dependent methyltransferases"/>
    <property type="match status" value="1"/>
</dbReference>
<dbReference type="PANTHER" id="PTHR43861">
    <property type="entry name" value="TRANS-ACONITATE 2-METHYLTRANSFERASE-RELATED"/>
    <property type="match status" value="1"/>
</dbReference>
<dbReference type="CDD" id="cd02440">
    <property type="entry name" value="AdoMet_MTases"/>
    <property type="match status" value="1"/>
</dbReference>
<dbReference type="EMBL" id="JACHBR010000001">
    <property type="protein sequence ID" value="MBB5626279.1"/>
    <property type="molecule type" value="Genomic_DNA"/>
</dbReference>
<dbReference type="Pfam" id="PF13649">
    <property type="entry name" value="Methyltransf_25"/>
    <property type="match status" value="1"/>
</dbReference>
<dbReference type="InterPro" id="IPR041698">
    <property type="entry name" value="Methyltransf_25"/>
</dbReference>
<comment type="caution">
    <text evidence="4">The sequence shown here is derived from an EMBL/GenBank/DDBJ whole genome shotgun (WGS) entry which is preliminary data.</text>
</comment>
<reference evidence="4 5" key="1">
    <citation type="submission" date="2020-08" db="EMBL/GenBank/DDBJ databases">
        <title>Sequencing the genomes of 1000 actinobacteria strains.</title>
        <authorList>
            <person name="Klenk H.-P."/>
        </authorList>
    </citation>
    <scope>NUCLEOTIDE SEQUENCE [LARGE SCALE GENOMIC DNA]</scope>
    <source>
        <strain evidence="4 5">DSM 45790</strain>
    </source>
</reference>
<dbReference type="Gene3D" id="3.40.50.150">
    <property type="entry name" value="Vaccinia Virus protein VP39"/>
    <property type="match status" value="1"/>
</dbReference>
<evidence type="ECO:0000313" key="5">
    <source>
        <dbReference type="Proteomes" id="UP000588112"/>
    </source>
</evidence>
<dbReference type="GO" id="GO:0032259">
    <property type="term" value="P:methylation"/>
    <property type="evidence" value="ECO:0007669"/>
    <property type="project" value="UniProtKB-KW"/>
</dbReference>
<sequence>MAEVYAEYARALLDVMPFDRAMFGVFAELVRDAGLGAVGDLGCGPGRLTAHLASLGVDAFGVDLSPVMIEIARRTHPELRFEVGSMDALDVPDGSLGGVLAYYSIIHAPPEHVPAFLAEFHRVLAPGGHLLLGFFAEDRSGFVVEPFDHKVSLAYRWSPDHMAGLLRQAGFAMNASLVREPAANERFQQAYLLAVKPAGTGG</sequence>
<feature type="domain" description="Methyltransferase" evidence="3">
    <location>
        <begin position="40"/>
        <end position="128"/>
    </location>
</feature>
<dbReference type="RefSeq" id="WP_239139669.1">
    <property type="nucleotide sequence ID" value="NZ_BOOS01000062.1"/>
</dbReference>
<dbReference type="PANTHER" id="PTHR43861:SF1">
    <property type="entry name" value="TRANS-ACONITATE 2-METHYLTRANSFERASE"/>
    <property type="match status" value="1"/>
</dbReference>
<organism evidence="4 5">
    <name type="scientific">Sphaerisporangium krabiense</name>
    <dbReference type="NCBI Taxonomy" id="763782"/>
    <lineage>
        <taxon>Bacteria</taxon>
        <taxon>Bacillati</taxon>
        <taxon>Actinomycetota</taxon>
        <taxon>Actinomycetes</taxon>
        <taxon>Streptosporangiales</taxon>
        <taxon>Streptosporangiaceae</taxon>
        <taxon>Sphaerisporangium</taxon>
    </lineage>
</organism>
<keyword evidence="1 4" id="KW-0489">Methyltransferase</keyword>
<evidence type="ECO:0000313" key="4">
    <source>
        <dbReference type="EMBL" id="MBB5626279.1"/>
    </source>
</evidence>
<protein>
    <submittedName>
        <fullName evidence="4">SAM-dependent methyltransferase</fullName>
    </submittedName>
</protein>
<name>A0A7W8Z2K5_9ACTN</name>
<dbReference type="GO" id="GO:0008168">
    <property type="term" value="F:methyltransferase activity"/>
    <property type="evidence" value="ECO:0007669"/>
    <property type="project" value="UniProtKB-KW"/>
</dbReference>
<gene>
    <name evidence="4" type="ORF">BJ981_001978</name>
</gene>
<evidence type="ECO:0000259" key="3">
    <source>
        <dbReference type="Pfam" id="PF13649"/>
    </source>
</evidence>
<proteinExistence type="predicted"/>
<accession>A0A7W8Z2K5</accession>
<dbReference type="InterPro" id="IPR029063">
    <property type="entry name" value="SAM-dependent_MTases_sf"/>
</dbReference>
<keyword evidence="5" id="KW-1185">Reference proteome</keyword>
<dbReference type="AlphaFoldDB" id="A0A7W8Z2K5"/>
<dbReference type="Proteomes" id="UP000588112">
    <property type="component" value="Unassembled WGS sequence"/>
</dbReference>
<keyword evidence="2 4" id="KW-0808">Transferase</keyword>
<evidence type="ECO:0000256" key="1">
    <source>
        <dbReference type="ARBA" id="ARBA00022603"/>
    </source>
</evidence>